<protein>
    <submittedName>
        <fullName evidence="2">Uncharacterized protein</fullName>
    </submittedName>
</protein>
<organism evidence="2 3">
    <name type="scientific">Phyllosticta citrichinensis</name>
    <dbReference type="NCBI Taxonomy" id="1130410"/>
    <lineage>
        <taxon>Eukaryota</taxon>
        <taxon>Fungi</taxon>
        <taxon>Dikarya</taxon>
        <taxon>Ascomycota</taxon>
        <taxon>Pezizomycotina</taxon>
        <taxon>Dothideomycetes</taxon>
        <taxon>Dothideomycetes incertae sedis</taxon>
        <taxon>Botryosphaeriales</taxon>
        <taxon>Phyllostictaceae</taxon>
        <taxon>Phyllosticta</taxon>
    </lineage>
</organism>
<dbReference type="Proteomes" id="UP001456524">
    <property type="component" value="Unassembled WGS sequence"/>
</dbReference>
<proteinExistence type="predicted"/>
<evidence type="ECO:0000313" key="2">
    <source>
        <dbReference type="EMBL" id="KAK8153626.1"/>
    </source>
</evidence>
<name>A0ABR1XGC8_9PEZI</name>
<sequence>MVGRKTRLMFEKGIRLSLFFPRQLYSLSFLTLIAFVGCQNPRLLMSISPNLANCTAWPGETGRNHSRRESSRQSSSSSRTESHLTARRAC</sequence>
<accession>A0ABR1XGC8</accession>
<dbReference type="EMBL" id="JBBWUH010000012">
    <property type="protein sequence ID" value="KAK8153626.1"/>
    <property type="molecule type" value="Genomic_DNA"/>
</dbReference>
<feature type="region of interest" description="Disordered" evidence="1">
    <location>
        <begin position="58"/>
        <end position="90"/>
    </location>
</feature>
<evidence type="ECO:0000313" key="3">
    <source>
        <dbReference type="Proteomes" id="UP001456524"/>
    </source>
</evidence>
<evidence type="ECO:0000256" key="1">
    <source>
        <dbReference type="SAM" id="MobiDB-lite"/>
    </source>
</evidence>
<keyword evidence="3" id="KW-1185">Reference proteome</keyword>
<gene>
    <name evidence="2" type="ORF">IWX90DRAFT_444685</name>
</gene>
<comment type="caution">
    <text evidence="2">The sequence shown here is derived from an EMBL/GenBank/DDBJ whole genome shotgun (WGS) entry which is preliminary data.</text>
</comment>
<reference evidence="2 3" key="1">
    <citation type="journal article" date="2022" name="G3 (Bethesda)">
        <title>Enemy or ally: a genomic approach to elucidate the lifestyle of Phyllosticta citrichinaensis.</title>
        <authorList>
            <person name="Buijs V.A."/>
            <person name="Groenewald J.Z."/>
            <person name="Haridas S."/>
            <person name="LaButti K.M."/>
            <person name="Lipzen A."/>
            <person name="Martin F.M."/>
            <person name="Barry K."/>
            <person name="Grigoriev I.V."/>
            <person name="Crous P.W."/>
            <person name="Seidl M.F."/>
        </authorList>
    </citation>
    <scope>NUCLEOTIDE SEQUENCE [LARGE SCALE GENOMIC DNA]</scope>
    <source>
        <strain evidence="2 3">CBS 129764</strain>
    </source>
</reference>